<evidence type="ECO:0000313" key="4">
    <source>
        <dbReference type="Proteomes" id="UP000728106"/>
    </source>
</evidence>
<dbReference type="Pfam" id="PF02464">
    <property type="entry name" value="CinA"/>
    <property type="match status" value="1"/>
</dbReference>
<dbReference type="Proteomes" id="UP000728106">
    <property type="component" value="Unassembled WGS sequence"/>
</dbReference>
<dbReference type="SUPFAM" id="SSF142433">
    <property type="entry name" value="CinA-like"/>
    <property type="match status" value="1"/>
</dbReference>
<comment type="caution">
    <text evidence="3">The sequence shown here is derived from an EMBL/GenBank/DDBJ whole genome shotgun (WGS) entry which is preliminary data.</text>
</comment>
<dbReference type="EMBL" id="JAAOCX010000005">
    <property type="protein sequence ID" value="MBJ7632545.1"/>
    <property type="molecule type" value="Genomic_DNA"/>
</dbReference>
<name>A0A4Z0RLN0_WEICO</name>
<evidence type="ECO:0000313" key="2">
    <source>
        <dbReference type="EMBL" id="MBJ7632545.1"/>
    </source>
</evidence>
<dbReference type="InterPro" id="IPR008136">
    <property type="entry name" value="CinA_C"/>
</dbReference>
<dbReference type="EMBL" id="JAAOCP010000004">
    <property type="protein sequence ID" value="MBJ7638681.1"/>
    <property type="molecule type" value="Genomic_DNA"/>
</dbReference>
<dbReference type="RefSeq" id="WP_135391036.1">
    <property type="nucleotide sequence ID" value="NZ_CP120516.1"/>
</dbReference>
<sequence length="158" mass="16148">MKNIEVGQALIARHESITSAESLTAGLFVSTLAEVPGISAVLPGAFVTYAAAAKTQLVGVPADLIDKVGVVSAEVAESMASGAKRELKTAWGVSFTGVAGPDALEGHPAGTVFIGIAAPDGTVVATKFKFDGNRQQVRQQSVAAAFDLLADKIKQIAN</sequence>
<reference evidence="3" key="1">
    <citation type="submission" date="2020-02" db="EMBL/GenBank/DDBJ databases">
        <authorList>
            <person name="Fontana A."/>
            <person name="Patrone V."/>
            <person name="Morelli L."/>
        </authorList>
    </citation>
    <scope>NUCLEOTIDE SEQUENCE</scope>
    <source>
        <strain evidence="2">CCUG 30943</strain>
        <strain evidence="3">CCUG 43002</strain>
    </source>
</reference>
<dbReference type="InterPro" id="IPR036653">
    <property type="entry name" value="CinA-like_C"/>
</dbReference>
<dbReference type="NCBIfam" id="TIGR00199">
    <property type="entry name" value="PncC_domain"/>
    <property type="match status" value="1"/>
</dbReference>
<evidence type="ECO:0000259" key="1">
    <source>
        <dbReference type="Pfam" id="PF02464"/>
    </source>
</evidence>
<evidence type="ECO:0000313" key="3">
    <source>
        <dbReference type="EMBL" id="MBJ7638681.1"/>
    </source>
</evidence>
<proteinExistence type="predicted"/>
<dbReference type="Gene3D" id="3.90.950.20">
    <property type="entry name" value="CinA-like"/>
    <property type="match status" value="1"/>
</dbReference>
<reference evidence="3 4" key="2">
    <citation type="journal article" date="2021" name="Int. J. Food Microbiol.">
        <title>Safety demonstration of a microbial species for use in the food chain: Weissella confusa.</title>
        <authorList>
            <person name="Bourdichon F."/>
            <person name="Patrone V."/>
            <person name="Fontana A."/>
            <person name="Milani G."/>
            <person name="Morelli L."/>
        </authorList>
    </citation>
    <scope>NUCLEOTIDE SEQUENCE [LARGE SCALE GENOMIC DNA]</scope>
    <source>
        <strain evidence="2">CCUG 30943</strain>
        <strain evidence="3 4">CCUG 43002</strain>
    </source>
</reference>
<organism evidence="3 4">
    <name type="scientific">Weissella confusa</name>
    <name type="common">Lactobacillus confusus</name>
    <dbReference type="NCBI Taxonomy" id="1583"/>
    <lineage>
        <taxon>Bacteria</taxon>
        <taxon>Bacillati</taxon>
        <taxon>Bacillota</taxon>
        <taxon>Bacilli</taxon>
        <taxon>Lactobacillales</taxon>
        <taxon>Lactobacillaceae</taxon>
        <taxon>Weissella</taxon>
    </lineage>
</organism>
<feature type="domain" description="CinA C-terminal" evidence="1">
    <location>
        <begin position="5"/>
        <end position="151"/>
    </location>
</feature>
<keyword evidence="4" id="KW-1185">Reference proteome</keyword>
<dbReference type="Proteomes" id="UP000808038">
    <property type="component" value="Unassembled WGS sequence"/>
</dbReference>
<protein>
    <submittedName>
        <fullName evidence="3">Nicotinamide-nucleotide amidohydrolase family protein</fullName>
    </submittedName>
</protein>
<accession>A0A4Z0RLN0</accession>
<gene>
    <name evidence="3" type="ORF">HAU20_04675</name>
    <name evidence="2" type="ORF">HAU43_05525</name>
</gene>
<dbReference type="AlphaFoldDB" id="A0A4Z0RLN0"/>